<proteinExistence type="predicted"/>
<dbReference type="EMBL" id="FNPV01000002">
    <property type="protein sequence ID" value="SDY47539.1"/>
    <property type="molecule type" value="Genomic_DNA"/>
</dbReference>
<dbReference type="AlphaFoldDB" id="A0A1H3K6P6"/>
<dbReference type="Proteomes" id="UP000199230">
    <property type="component" value="Unassembled WGS sequence"/>
</dbReference>
<feature type="transmembrane region" description="Helical" evidence="1">
    <location>
        <begin position="6"/>
        <end position="25"/>
    </location>
</feature>
<evidence type="ECO:0000313" key="3">
    <source>
        <dbReference type="Proteomes" id="UP000199230"/>
    </source>
</evidence>
<dbReference type="RefSeq" id="WP_176968235.1">
    <property type="nucleotide sequence ID" value="NZ_FNPV01000002.1"/>
</dbReference>
<sequence>MGRKMIGFFAFVLTGYLLLLTNIWRQEHMMEVVISLAVIVLAAIGLKGHYKDLKG</sequence>
<feature type="transmembrane region" description="Helical" evidence="1">
    <location>
        <begin position="32"/>
        <end position="50"/>
    </location>
</feature>
<accession>A0A1H3K6P6</accession>
<keyword evidence="1" id="KW-0812">Transmembrane</keyword>
<reference evidence="2 3" key="1">
    <citation type="submission" date="2016-10" db="EMBL/GenBank/DDBJ databases">
        <authorList>
            <person name="de Groot N.N."/>
        </authorList>
    </citation>
    <scope>NUCLEOTIDE SEQUENCE [LARGE SCALE GENOMIC DNA]</scope>
    <source>
        <strain evidence="2 3">APO</strain>
    </source>
</reference>
<keyword evidence="1" id="KW-0472">Membrane</keyword>
<dbReference type="STRING" id="159292.SAMN05192546_102238"/>
<evidence type="ECO:0000256" key="1">
    <source>
        <dbReference type="SAM" id="Phobius"/>
    </source>
</evidence>
<evidence type="ECO:0000313" key="2">
    <source>
        <dbReference type="EMBL" id="SDY47539.1"/>
    </source>
</evidence>
<name>A0A1H3K6P6_9FIRM</name>
<gene>
    <name evidence="2" type="ORF">SAMN05192546_102238</name>
</gene>
<organism evidence="2 3">
    <name type="scientific">Tindallia californiensis</name>
    <dbReference type="NCBI Taxonomy" id="159292"/>
    <lineage>
        <taxon>Bacteria</taxon>
        <taxon>Bacillati</taxon>
        <taxon>Bacillota</taxon>
        <taxon>Clostridia</taxon>
        <taxon>Peptostreptococcales</taxon>
        <taxon>Tindalliaceae</taxon>
        <taxon>Tindallia</taxon>
    </lineage>
</organism>
<keyword evidence="3" id="KW-1185">Reference proteome</keyword>
<protein>
    <submittedName>
        <fullName evidence="2">Uncharacterized protein</fullName>
    </submittedName>
</protein>
<keyword evidence="1" id="KW-1133">Transmembrane helix</keyword>